<gene>
    <name evidence="1" type="ORF">L6452_18378</name>
</gene>
<protein>
    <submittedName>
        <fullName evidence="1">Uncharacterized protein</fullName>
    </submittedName>
</protein>
<accession>A0ACB9C663</accession>
<evidence type="ECO:0000313" key="1">
    <source>
        <dbReference type="EMBL" id="KAI3729714.1"/>
    </source>
</evidence>
<organism evidence="1 2">
    <name type="scientific">Arctium lappa</name>
    <name type="common">Greater burdock</name>
    <name type="synonym">Lappa major</name>
    <dbReference type="NCBI Taxonomy" id="4217"/>
    <lineage>
        <taxon>Eukaryota</taxon>
        <taxon>Viridiplantae</taxon>
        <taxon>Streptophyta</taxon>
        <taxon>Embryophyta</taxon>
        <taxon>Tracheophyta</taxon>
        <taxon>Spermatophyta</taxon>
        <taxon>Magnoliopsida</taxon>
        <taxon>eudicotyledons</taxon>
        <taxon>Gunneridae</taxon>
        <taxon>Pentapetalae</taxon>
        <taxon>asterids</taxon>
        <taxon>campanulids</taxon>
        <taxon>Asterales</taxon>
        <taxon>Asteraceae</taxon>
        <taxon>Carduoideae</taxon>
        <taxon>Cardueae</taxon>
        <taxon>Arctiinae</taxon>
        <taxon>Arctium</taxon>
    </lineage>
</organism>
<keyword evidence="2" id="KW-1185">Reference proteome</keyword>
<sequence>MEKASGSGTQPEGQGKSQEQSMDLVLYDIPTVEKPEEQDEGSLIDPKNWALIVDPYSFSDPTEEHANTERALVFLQAEIDEIIDSEFLAQDYQPDVQPSVEIPLLTYTADHHDLPHTYTPVRSPPASPGLRTESTPPAKPSKWEKDRIKVPFMEESQKKIFAHWIRKYDEVVVHVIREDGEKWYFSEDDFPRLEPRDLLFMLRDLKTRTIRPREVTNALNTLKRYMKCAIKLASNEPAFTVLKFPELGMTYANNKGNMCFIRFSQMARFCDGTLMMLKDKLNRAFDKYEKGVQPLDPKYKELVRQALVLLKTGWSTEHKFATSNSILGFERFMFQTGVTSKFYLKAEIVRVFYLLIEFIVSKNRIRRVQRIRTKDIFEEVKNSQRKFQGRNSHKGLYENLIIHTLLSAKSSEFAHQVYTKSIEFVSFIVSFYANYIKMLYIDKKGNIVLTKRDCALAYMPEIPAMEAEIKDLKIQNASLHEQINRLKHNKDFTSDAPRTSNYLLYAERDKLKDKVFSLEVEINMLKEKAIKEKKISTDQDEVKKIEKKRKEIERDNVELKKKISELEDQVNKQKKDKVDFERERKEFAKKFSEFSRKAFEEKKVVDLKYVKLSQQVSDFEKVIIMERDKFDKEKKLAEQKCVKKDFGEEKKAFEDEIKELNGKLSELSTKIQKEKNAKDELHKKFDKLSKERNCLSTKIKELVEIMFKVKLTESKTPESIAQSARYDLAASECHIQRNKTQQKMTWRKKDEKDKENWFWRVKGSSNEEKEQKSFVHTPIAKKNNAPKGKTFGKPDLVYTVNQLIRLAQKKINYSYCGANDFVSKTYMSYWYGSYYISPTKTATNKSGPKYQWVPKAESVL</sequence>
<proteinExistence type="predicted"/>
<name>A0ACB9C663_ARCLA</name>
<evidence type="ECO:0000313" key="2">
    <source>
        <dbReference type="Proteomes" id="UP001055879"/>
    </source>
</evidence>
<reference evidence="2" key="1">
    <citation type="journal article" date="2022" name="Mol. Ecol. Resour.">
        <title>The genomes of chicory, endive, great burdock and yacon provide insights into Asteraceae palaeo-polyploidization history and plant inulin production.</title>
        <authorList>
            <person name="Fan W."/>
            <person name="Wang S."/>
            <person name="Wang H."/>
            <person name="Wang A."/>
            <person name="Jiang F."/>
            <person name="Liu H."/>
            <person name="Zhao H."/>
            <person name="Xu D."/>
            <person name="Zhang Y."/>
        </authorList>
    </citation>
    <scope>NUCLEOTIDE SEQUENCE [LARGE SCALE GENOMIC DNA]</scope>
    <source>
        <strain evidence="2">cv. Niubang</strain>
    </source>
</reference>
<dbReference type="Proteomes" id="UP001055879">
    <property type="component" value="Linkage Group LG05"/>
</dbReference>
<reference evidence="1 2" key="2">
    <citation type="journal article" date="2022" name="Mol. Ecol. Resour.">
        <title>The genomes of chicory, endive, great burdock and yacon provide insights into Asteraceae paleo-polyploidization history and plant inulin production.</title>
        <authorList>
            <person name="Fan W."/>
            <person name="Wang S."/>
            <person name="Wang H."/>
            <person name="Wang A."/>
            <person name="Jiang F."/>
            <person name="Liu H."/>
            <person name="Zhao H."/>
            <person name="Xu D."/>
            <person name="Zhang Y."/>
        </authorList>
    </citation>
    <scope>NUCLEOTIDE SEQUENCE [LARGE SCALE GENOMIC DNA]</scope>
    <source>
        <strain evidence="2">cv. Niubang</strain>
    </source>
</reference>
<comment type="caution">
    <text evidence="1">The sequence shown here is derived from an EMBL/GenBank/DDBJ whole genome shotgun (WGS) entry which is preliminary data.</text>
</comment>
<dbReference type="EMBL" id="CM042051">
    <property type="protein sequence ID" value="KAI3729714.1"/>
    <property type="molecule type" value="Genomic_DNA"/>
</dbReference>